<evidence type="ECO:0000256" key="1">
    <source>
        <dbReference type="ARBA" id="ARBA00022741"/>
    </source>
</evidence>
<evidence type="ECO:0000313" key="6">
    <source>
        <dbReference type="EMBL" id="CCA69109.1"/>
    </source>
</evidence>
<keyword evidence="6" id="KW-0808">Transferase</keyword>
<dbReference type="EMBL" id="CAFZ01000047">
    <property type="protein sequence ID" value="CCA69109.1"/>
    <property type="molecule type" value="Genomic_DNA"/>
</dbReference>
<comment type="caution">
    <text evidence="6">The sequence shown here is derived from an EMBL/GenBank/DDBJ whole genome shotgun (WGS) entry which is preliminary data.</text>
</comment>
<feature type="region of interest" description="Disordered" evidence="4">
    <location>
        <begin position="1"/>
        <end position="28"/>
    </location>
</feature>
<dbReference type="GO" id="GO:0035556">
    <property type="term" value="P:intracellular signal transduction"/>
    <property type="evidence" value="ECO:0007669"/>
    <property type="project" value="TreeGrafter"/>
</dbReference>
<feature type="compositionally biased region" description="Polar residues" evidence="4">
    <location>
        <begin position="97"/>
        <end position="113"/>
    </location>
</feature>
<evidence type="ECO:0000259" key="5">
    <source>
        <dbReference type="PROSITE" id="PS50011"/>
    </source>
</evidence>
<dbReference type="AlphaFoldDB" id="G4TCT3"/>
<feature type="domain" description="Protein kinase" evidence="5">
    <location>
        <begin position="312"/>
        <end position="643"/>
    </location>
</feature>
<keyword evidence="7" id="KW-1185">Reference proteome</keyword>
<feature type="region of interest" description="Disordered" evidence="4">
    <location>
        <begin position="201"/>
        <end position="272"/>
    </location>
</feature>
<dbReference type="SUPFAM" id="SSF56112">
    <property type="entry name" value="Protein kinase-like (PK-like)"/>
    <property type="match status" value="1"/>
</dbReference>
<evidence type="ECO:0000256" key="4">
    <source>
        <dbReference type="SAM" id="MobiDB-lite"/>
    </source>
</evidence>
<evidence type="ECO:0000256" key="3">
    <source>
        <dbReference type="PROSITE-ProRule" id="PRU10141"/>
    </source>
</evidence>
<dbReference type="InterPro" id="IPR017441">
    <property type="entry name" value="Protein_kinase_ATP_BS"/>
</dbReference>
<name>G4TCT3_SERID</name>
<dbReference type="InterPro" id="IPR011009">
    <property type="entry name" value="Kinase-like_dom_sf"/>
</dbReference>
<dbReference type="InterPro" id="IPR008271">
    <property type="entry name" value="Ser/Thr_kinase_AS"/>
</dbReference>
<dbReference type="InParanoid" id="G4TCT3"/>
<dbReference type="Pfam" id="PF00069">
    <property type="entry name" value="Pkinase"/>
    <property type="match status" value="1"/>
</dbReference>
<evidence type="ECO:0000313" key="7">
    <source>
        <dbReference type="Proteomes" id="UP000007148"/>
    </source>
</evidence>
<feature type="binding site" evidence="3">
    <location>
        <position position="345"/>
    </location>
    <ligand>
        <name>ATP</name>
        <dbReference type="ChEBI" id="CHEBI:30616"/>
    </ligand>
</feature>
<dbReference type="Proteomes" id="UP000007148">
    <property type="component" value="Unassembled WGS sequence"/>
</dbReference>
<reference evidence="6 7" key="1">
    <citation type="journal article" date="2011" name="PLoS Pathog.">
        <title>Endophytic Life Strategies Decoded by Genome and Transcriptome Analyses of the Mutualistic Root Symbiont Piriformospora indica.</title>
        <authorList>
            <person name="Zuccaro A."/>
            <person name="Lahrmann U."/>
            <person name="Guldener U."/>
            <person name="Langen G."/>
            <person name="Pfiffi S."/>
            <person name="Biedenkopf D."/>
            <person name="Wong P."/>
            <person name="Samans B."/>
            <person name="Grimm C."/>
            <person name="Basiewicz M."/>
            <person name="Murat C."/>
            <person name="Martin F."/>
            <person name="Kogel K.H."/>
        </authorList>
    </citation>
    <scope>NUCLEOTIDE SEQUENCE [LARGE SCALE GENOMIC DNA]</scope>
    <source>
        <strain evidence="6 7">DSM 11827</strain>
    </source>
</reference>
<dbReference type="OMA" id="KKGGWDT"/>
<dbReference type="SMART" id="SM00220">
    <property type="entry name" value="S_TKc"/>
    <property type="match status" value="1"/>
</dbReference>
<dbReference type="PROSITE" id="PS50011">
    <property type="entry name" value="PROTEIN_KINASE_DOM"/>
    <property type="match status" value="1"/>
</dbReference>
<dbReference type="InterPro" id="IPR000719">
    <property type="entry name" value="Prot_kinase_dom"/>
</dbReference>
<dbReference type="HOGENOM" id="CLU_009746_1_0_1"/>
<dbReference type="GO" id="GO:0005524">
    <property type="term" value="F:ATP binding"/>
    <property type="evidence" value="ECO:0007669"/>
    <property type="project" value="UniProtKB-UniRule"/>
</dbReference>
<dbReference type="Gene3D" id="3.30.200.20">
    <property type="entry name" value="Phosphorylase Kinase, domain 1"/>
    <property type="match status" value="1"/>
</dbReference>
<evidence type="ECO:0000256" key="2">
    <source>
        <dbReference type="ARBA" id="ARBA00022840"/>
    </source>
</evidence>
<feature type="region of interest" description="Disordered" evidence="4">
    <location>
        <begin position="82"/>
        <end position="113"/>
    </location>
</feature>
<dbReference type="eggNOG" id="KOG1152">
    <property type="taxonomic scope" value="Eukaryota"/>
</dbReference>
<gene>
    <name evidence="6" type="ORF">PIIN_03009</name>
</gene>
<protein>
    <submittedName>
        <fullName evidence="6">Related to serine/threonine-protein kinase</fullName>
    </submittedName>
</protein>
<keyword evidence="6" id="KW-0418">Kinase</keyword>
<dbReference type="GO" id="GO:0045719">
    <property type="term" value="P:negative regulation of glycogen biosynthetic process"/>
    <property type="evidence" value="ECO:0007669"/>
    <property type="project" value="TreeGrafter"/>
</dbReference>
<dbReference type="PROSITE" id="PS00107">
    <property type="entry name" value="PROTEIN_KINASE_ATP"/>
    <property type="match status" value="1"/>
</dbReference>
<dbReference type="Gene3D" id="1.10.510.10">
    <property type="entry name" value="Transferase(Phosphotransferase) domain 1"/>
    <property type="match status" value="1"/>
</dbReference>
<dbReference type="STRING" id="1109443.G4TCT3"/>
<keyword evidence="2 3" id="KW-0067">ATP-binding</keyword>
<dbReference type="OrthoDB" id="10252171at2759"/>
<sequence>MSAGLLDPLPPSTPTSSNAFPRPSATGFLSKSQENVLDAALPQSVSRPNSRRSSRIFTSNFPLREDSFGSYYGINHFNNTWADSPVSLDSPTHRSRTPVSATSPATARQKETSQIGSLWGVSSIGRGFDWTWSQEPEPVKIEEEIADEKNKDEDGDVVQPLPRRPGGLVLANRSLSLDAVQAMSKNSQKLTLSFTDGSLVPNALDNNPQTRPTTPGSIHSGAGASVRDSSRPTSPRFRRRSSQKRFSLVAGRVSYTPPPSPPPDASISHNPNAPKLLRLASTSSFMSVNSAIAAPPTPGVSHYTGDRSIAEFVVKGEIGRGAYGLVKRGHEVMSDGSWGPEIIIKQVIKSRILADCWKKHPTHGTIPIEIYVMLAVSSASYRLPALRPWDPSRTIPSAPTSPAATAEKVPPLWKEGDLVNGHPNVCQLLDFFEDRNFYYLILPSFLPPADGEPRPKDLFDLVEVHPQGLPAYLVRTYLGQIADGMAFLHQRGIVHRDIKDENVVLSADGSHCWLIDFGSAGVVRKKGWNSFSGTLDYASPEILRGEFYTGKEQDVWAFGVVAYVLLVGECPFATATDAQVGLDTGTTAWENLEARCGRGNEREGLEADDGGALEDAAALVRACLHVEAADRPTFDEIIQHRFLCGRVGWGGERPPRSPTSSTEGL</sequence>
<dbReference type="PANTHER" id="PTHR24346:SF51">
    <property type="entry name" value="PAS DOMAIN-CONTAINING SERINE_THREONINE-PROTEIN KINASE"/>
    <property type="match status" value="1"/>
</dbReference>
<dbReference type="GO" id="GO:0004674">
    <property type="term" value="F:protein serine/threonine kinase activity"/>
    <property type="evidence" value="ECO:0007669"/>
    <property type="project" value="TreeGrafter"/>
</dbReference>
<feature type="compositionally biased region" description="Polar residues" evidence="4">
    <location>
        <begin position="204"/>
        <end position="217"/>
    </location>
</feature>
<dbReference type="PANTHER" id="PTHR24346">
    <property type="entry name" value="MAP/MICROTUBULE AFFINITY-REGULATING KINASE"/>
    <property type="match status" value="1"/>
</dbReference>
<keyword evidence="1 3" id="KW-0547">Nucleotide-binding</keyword>
<dbReference type="GO" id="GO:0005829">
    <property type="term" value="C:cytosol"/>
    <property type="evidence" value="ECO:0007669"/>
    <property type="project" value="TreeGrafter"/>
</dbReference>
<dbReference type="GO" id="GO:0005634">
    <property type="term" value="C:nucleus"/>
    <property type="evidence" value="ECO:0007669"/>
    <property type="project" value="TreeGrafter"/>
</dbReference>
<accession>G4TCT3</accession>
<organism evidence="6 7">
    <name type="scientific">Serendipita indica (strain DSM 11827)</name>
    <name type="common">Root endophyte fungus</name>
    <name type="synonym">Piriformospora indica</name>
    <dbReference type="NCBI Taxonomy" id="1109443"/>
    <lineage>
        <taxon>Eukaryota</taxon>
        <taxon>Fungi</taxon>
        <taxon>Dikarya</taxon>
        <taxon>Basidiomycota</taxon>
        <taxon>Agaricomycotina</taxon>
        <taxon>Agaricomycetes</taxon>
        <taxon>Sebacinales</taxon>
        <taxon>Serendipitaceae</taxon>
        <taxon>Serendipita</taxon>
    </lineage>
</organism>
<feature type="region of interest" description="Disordered" evidence="4">
    <location>
        <begin position="145"/>
        <end position="165"/>
    </location>
</feature>
<dbReference type="PROSITE" id="PS00108">
    <property type="entry name" value="PROTEIN_KINASE_ST"/>
    <property type="match status" value="1"/>
</dbReference>
<proteinExistence type="predicted"/>